<keyword evidence="2" id="KW-1185">Reference proteome</keyword>
<protein>
    <submittedName>
        <fullName evidence="1">Uncharacterized protein</fullName>
    </submittedName>
</protein>
<accession>A0AA96JTC3</accession>
<dbReference type="EMBL" id="CP116967">
    <property type="protein sequence ID" value="WNM59278.1"/>
    <property type="molecule type" value="Genomic_DNA"/>
</dbReference>
<dbReference type="RefSeq" id="WP_312645989.1">
    <property type="nucleotide sequence ID" value="NZ_CP116967.1"/>
</dbReference>
<evidence type="ECO:0000313" key="2">
    <source>
        <dbReference type="Proteomes" id="UP001302719"/>
    </source>
</evidence>
<sequence>MSSTSPHVHIYHVAGLDDRDRGFNRQIHVIPCEGGFQARLRYESLQINVDPVPTEDQVLHGLIHMLHERGYRQLRTQRIFIGEQYLGNQELWVEYPDPEVPLEARKTWVAWIRQIVGRSFRS</sequence>
<organism evidence="1 2">
    <name type="scientific">Candidatus Nitrospira allomarina</name>
    <dbReference type="NCBI Taxonomy" id="3020900"/>
    <lineage>
        <taxon>Bacteria</taxon>
        <taxon>Pseudomonadati</taxon>
        <taxon>Nitrospirota</taxon>
        <taxon>Nitrospiria</taxon>
        <taxon>Nitrospirales</taxon>
        <taxon>Nitrospiraceae</taxon>
        <taxon>Nitrospira</taxon>
    </lineage>
</organism>
<dbReference type="KEGG" id="nall:PP769_05795"/>
<evidence type="ECO:0000313" key="1">
    <source>
        <dbReference type="EMBL" id="WNM59278.1"/>
    </source>
</evidence>
<name>A0AA96JTC3_9BACT</name>
<dbReference type="AlphaFoldDB" id="A0AA96JTC3"/>
<dbReference type="Proteomes" id="UP001302719">
    <property type="component" value="Chromosome"/>
</dbReference>
<reference evidence="1 2" key="1">
    <citation type="submission" date="2023-01" db="EMBL/GenBank/DDBJ databases">
        <title>Cultivation and genomic characterization of new, ubiquitous marine nitrite-oxidizing bacteria from the Nitrospirales.</title>
        <authorList>
            <person name="Mueller A.J."/>
            <person name="Daebeler A."/>
            <person name="Herbold C.W."/>
            <person name="Kirkegaard R.H."/>
            <person name="Daims H."/>
        </authorList>
    </citation>
    <scope>NUCLEOTIDE SEQUENCE [LARGE SCALE GENOMIC DNA]</scope>
    <source>
        <strain evidence="1 2">VA</strain>
    </source>
</reference>
<proteinExistence type="predicted"/>
<gene>
    <name evidence="1" type="ORF">PP769_05795</name>
</gene>